<feature type="region of interest" description="Disordered" evidence="1">
    <location>
        <begin position="300"/>
        <end position="332"/>
    </location>
</feature>
<evidence type="ECO:0000256" key="2">
    <source>
        <dbReference type="SAM" id="Phobius"/>
    </source>
</evidence>
<evidence type="ECO:0000259" key="3">
    <source>
        <dbReference type="Pfam" id="PF00963"/>
    </source>
</evidence>
<keyword evidence="5" id="KW-1185">Reference proteome</keyword>
<organism evidence="4 5">
    <name type="scientific">Candidatus Syntropharchaeum caldarium</name>
    <dbReference type="NCBI Taxonomy" id="1838285"/>
    <lineage>
        <taxon>Archaea</taxon>
        <taxon>Methanobacteriati</taxon>
        <taxon>Methanobacteriota</taxon>
        <taxon>Stenosarchaea group</taxon>
        <taxon>Methanomicrobia</taxon>
        <taxon>Methanosarcinales</taxon>
        <taxon>ANME-2 cluster</taxon>
        <taxon>Candidatus Syntropharchaeum</taxon>
    </lineage>
</organism>
<feature type="domain" description="Cohesin" evidence="3">
    <location>
        <begin position="19"/>
        <end position="96"/>
    </location>
</feature>
<sequence>MASAGECRVVVEDLRVTSETVNIPVRIMDAEKIGSCDLILTFNPSSFIVTDITAGDFDTTIWNLETANSGQVRIGGFQTTSDGLDGEVLVATIVFERVGGDSTPINIQVKTLKDATPACNPIPYTIENGRLFTGGSDYIGSRGYGDLPISTHSINTTEVTRRIPLIEAGREASVIFRDMVISMITILTEEDLRDIALSLQEFDGKPPVTSTPDAIPYAYFEIEADGLNTADVKAGISFRVPQSWIYENKIDAQTITLNQYNGGWISLPTVRIDDDDEFITFKSETSEFSYFVITGERMESTGQVESSTEIDRSNTVTSRPTPMTGEAGATPAQPASLSWSYVLLAVIGTILVCGAIFLAISRRRR</sequence>
<keyword evidence="2" id="KW-0812">Transmembrane</keyword>
<comment type="caution">
    <text evidence="4">The sequence shown here is derived from an EMBL/GenBank/DDBJ whole genome shotgun (WGS) entry which is preliminary data.</text>
</comment>
<dbReference type="InterPro" id="IPR026453">
    <property type="entry name" value="PGF_pre_PGF"/>
</dbReference>
<dbReference type="AlphaFoldDB" id="A0A1F2PC76"/>
<keyword evidence="2" id="KW-0472">Membrane</keyword>
<reference evidence="4" key="1">
    <citation type="submission" date="2016-05" db="EMBL/GenBank/DDBJ databases">
        <title>Microbial consortia oxidize butane by reversing methanogenesis.</title>
        <authorList>
            <person name="Laso-Perez R."/>
            <person name="Richter M."/>
            <person name="Wegener G."/>
            <person name="Musat F."/>
        </authorList>
    </citation>
    <scope>NUCLEOTIDE SEQUENCE [LARGE SCALE GENOMIC DNA]</scope>
    <source>
        <strain evidence="4">BOX2</strain>
    </source>
</reference>
<dbReference type="Pfam" id="PF00963">
    <property type="entry name" value="Cohesin"/>
    <property type="match status" value="1"/>
</dbReference>
<keyword evidence="2" id="KW-1133">Transmembrane helix</keyword>
<dbReference type="NCBIfam" id="TIGR04213">
    <property type="entry name" value="PGF_pre_PGF"/>
    <property type="match status" value="1"/>
</dbReference>
<dbReference type="STRING" id="1838285.SCAL_000321"/>
<dbReference type="InterPro" id="IPR002102">
    <property type="entry name" value="Cohesin_dom"/>
</dbReference>
<name>A0A1F2PC76_9EURY</name>
<accession>A0A1F2PC76</accession>
<feature type="compositionally biased region" description="Polar residues" evidence="1">
    <location>
        <begin position="300"/>
        <end position="321"/>
    </location>
</feature>
<evidence type="ECO:0000256" key="1">
    <source>
        <dbReference type="SAM" id="MobiDB-lite"/>
    </source>
</evidence>
<evidence type="ECO:0000313" key="4">
    <source>
        <dbReference type="EMBL" id="OFV68645.1"/>
    </source>
</evidence>
<protein>
    <recommendedName>
        <fullName evidence="3">Cohesin domain-containing protein</fullName>
    </recommendedName>
</protein>
<dbReference type="CDD" id="cd08547">
    <property type="entry name" value="Type_II_cohesin"/>
    <property type="match status" value="1"/>
</dbReference>
<feature type="transmembrane region" description="Helical" evidence="2">
    <location>
        <begin position="339"/>
        <end position="360"/>
    </location>
</feature>
<evidence type="ECO:0000313" key="5">
    <source>
        <dbReference type="Proteomes" id="UP000186940"/>
    </source>
</evidence>
<dbReference type="Gene3D" id="2.60.40.680">
    <property type="match status" value="1"/>
</dbReference>
<gene>
    <name evidence="4" type="ORF">SCAL_000321</name>
</gene>
<dbReference type="GO" id="GO:0000272">
    <property type="term" value="P:polysaccharide catabolic process"/>
    <property type="evidence" value="ECO:0007669"/>
    <property type="project" value="InterPro"/>
</dbReference>
<dbReference type="EMBL" id="LYOS01000001">
    <property type="protein sequence ID" value="OFV68645.1"/>
    <property type="molecule type" value="Genomic_DNA"/>
</dbReference>
<dbReference type="Proteomes" id="UP000186940">
    <property type="component" value="Unassembled WGS sequence"/>
</dbReference>
<dbReference type="GO" id="GO:0030246">
    <property type="term" value="F:carbohydrate binding"/>
    <property type="evidence" value="ECO:0007669"/>
    <property type="project" value="InterPro"/>
</dbReference>
<dbReference type="InterPro" id="IPR008965">
    <property type="entry name" value="CBM2/CBM3_carb-bd_dom_sf"/>
</dbReference>
<dbReference type="SUPFAM" id="SSF49384">
    <property type="entry name" value="Carbohydrate-binding domain"/>
    <property type="match status" value="1"/>
</dbReference>
<proteinExistence type="predicted"/>